<dbReference type="AlphaFoldDB" id="A0A0P1ASE9"/>
<proteinExistence type="predicted"/>
<evidence type="ECO:0000313" key="1">
    <source>
        <dbReference type="EMBL" id="CEG44685.1"/>
    </source>
</evidence>
<protein>
    <submittedName>
        <fullName evidence="1">Uncharacterized protein</fullName>
    </submittedName>
</protein>
<accession>A0A0P1ASE9</accession>
<sequence>MQWRRFCNSTLLHANESKANAILETLNATPLEVELPTTKRRRAIRHKSALKRFTGIMRHSQVWVTTQKVKEVQSVAD</sequence>
<evidence type="ECO:0000313" key="2">
    <source>
        <dbReference type="Proteomes" id="UP000054928"/>
    </source>
</evidence>
<name>A0A0P1ASE9_PLAHL</name>
<dbReference type="GeneID" id="36396087"/>
<dbReference type="Proteomes" id="UP000054928">
    <property type="component" value="Unassembled WGS sequence"/>
</dbReference>
<organism evidence="1 2">
    <name type="scientific">Plasmopara halstedii</name>
    <name type="common">Downy mildew of sunflower</name>
    <dbReference type="NCBI Taxonomy" id="4781"/>
    <lineage>
        <taxon>Eukaryota</taxon>
        <taxon>Sar</taxon>
        <taxon>Stramenopiles</taxon>
        <taxon>Oomycota</taxon>
        <taxon>Peronosporomycetes</taxon>
        <taxon>Peronosporales</taxon>
        <taxon>Peronosporaceae</taxon>
        <taxon>Plasmopara</taxon>
    </lineage>
</organism>
<reference evidence="2" key="1">
    <citation type="submission" date="2014-09" db="EMBL/GenBank/DDBJ databases">
        <authorList>
            <person name="Sharma Rahul"/>
            <person name="Thines Marco"/>
        </authorList>
    </citation>
    <scope>NUCLEOTIDE SEQUENCE [LARGE SCALE GENOMIC DNA]</scope>
</reference>
<dbReference type="EMBL" id="CCYD01001336">
    <property type="protein sequence ID" value="CEG44685.1"/>
    <property type="molecule type" value="Genomic_DNA"/>
</dbReference>
<dbReference type="RefSeq" id="XP_024581054.1">
    <property type="nucleotide sequence ID" value="XM_024730815.1"/>
</dbReference>
<keyword evidence="2" id="KW-1185">Reference proteome</keyword>